<keyword evidence="3" id="KW-0597">Phosphoprotein</keyword>
<dbReference type="SMART" id="SM00387">
    <property type="entry name" value="HATPase_c"/>
    <property type="match status" value="1"/>
</dbReference>
<dbReference type="CDD" id="cd00082">
    <property type="entry name" value="HisKA"/>
    <property type="match status" value="1"/>
</dbReference>
<evidence type="ECO:0000259" key="11">
    <source>
        <dbReference type="PROSITE" id="PS50112"/>
    </source>
</evidence>
<dbReference type="InterPro" id="IPR036097">
    <property type="entry name" value="HisK_dim/P_sf"/>
</dbReference>
<evidence type="ECO:0000313" key="12">
    <source>
        <dbReference type="EMBL" id="RKD31250.1"/>
    </source>
</evidence>
<evidence type="ECO:0000256" key="8">
    <source>
        <dbReference type="ARBA" id="ARBA00023012"/>
    </source>
</evidence>
<dbReference type="FunFam" id="3.30.565.10:FF:000037">
    <property type="entry name" value="Hybrid sensor histidine kinase/response regulator"/>
    <property type="match status" value="1"/>
</dbReference>
<proteinExistence type="predicted"/>
<dbReference type="PANTHER" id="PTHR43711:SF26">
    <property type="entry name" value="SENSOR HISTIDINE KINASE RCSC"/>
    <property type="match status" value="1"/>
</dbReference>
<dbReference type="SUPFAM" id="SSF55874">
    <property type="entry name" value="ATPase domain of HSP90 chaperone/DNA topoisomerase II/histidine kinase"/>
    <property type="match status" value="1"/>
</dbReference>
<dbReference type="InterPro" id="IPR000014">
    <property type="entry name" value="PAS"/>
</dbReference>
<dbReference type="PROSITE" id="PS50109">
    <property type="entry name" value="HIS_KIN"/>
    <property type="match status" value="1"/>
</dbReference>
<dbReference type="SUPFAM" id="SSF55785">
    <property type="entry name" value="PYP-like sensor domain (PAS domain)"/>
    <property type="match status" value="1"/>
</dbReference>
<feature type="coiled-coil region" evidence="9">
    <location>
        <begin position="176"/>
        <end position="235"/>
    </location>
</feature>
<dbReference type="SMART" id="SM00388">
    <property type="entry name" value="HisKA"/>
    <property type="match status" value="1"/>
</dbReference>
<gene>
    <name evidence="12" type="ORF">BET03_03740</name>
</gene>
<reference evidence="12 13" key="1">
    <citation type="submission" date="2016-08" db="EMBL/GenBank/DDBJ databases">
        <title>Novel Firmicutes and Novel Genomes.</title>
        <authorList>
            <person name="Poppleton D.I."/>
            <person name="Gribaldo S."/>
        </authorList>
    </citation>
    <scope>NUCLEOTIDE SEQUENCE [LARGE SCALE GENOMIC DNA]</scope>
    <source>
        <strain evidence="12 13">CTT3</strain>
    </source>
</reference>
<dbReference type="InterPro" id="IPR003594">
    <property type="entry name" value="HATPase_dom"/>
</dbReference>
<evidence type="ECO:0000313" key="13">
    <source>
        <dbReference type="Proteomes" id="UP000284177"/>
    </source>
</evidence>
<evidence type="ECO:0000259" key="10">
    <source>
        <dbReference type="PROSITE" id="PS50109"/>
    </source>
</evidence>
<dbReference type="RefSeq" id="WP_183108811.1">
    <property type="nucleotide sequence ID" value="NZ_MCIB01000023.1"/>
</dbReference>
<dbReference type="Gene3D" id="3.30.565.10">
    <property type="entry name" value="Histidine kinase-like ATPase, C-terminal domain"/>
    <property type="match status" value="1"/>
</dbReference>
<dbReference type="CDD" id="cd00130">
    <property type="entry name" value="PAS"/>
    <property type="match status" value="1"/>
</dbReference>
<keyword evidence="9" id="KW-0175">Coiled coil</keyword>
<dbReference type="InterPro" id="IPR035965">
    <property type="entry name" value="PAS-like_dom_sf"/>
</dbReference>
<name>A0A419T0Z8_9FIRM</name>
<evidence type="ECO:0000256" key="4">
    <source>
        <dbReference type="ARBA" id="ARBA00022679"/>
    </source>
</evidence>
<dbReference type="GO" id="GO:0000155">
    <property type="term" value="F:phosphorelay sensor kinase activity"/>
    <property type="evidence" value="ECO:0007669"/>
    <property type="project" value="InterPro"/>
</dbReference>
<dbReference type="InterPro" id="IPR003661">
    <property type="entry name" value="HisK_dim/P_dom"/>
</dbReference>
<dbReference type="PANTHER" id="PTHR43711">
    <property type="entry name" value="TWO-COMPONENT HISTIDINE KINASE"/>
    <property type="match status" value="1"/>
</dbReference>
<organism evidence="12 13">
    <name type="scientific">Thermohalobacter berrensis</name>
    <dbReference type="NCBI Taxonomy" id="99594"/>
    <lineage>
        <taxon>Bacteria</taxon>
        <taxon>Bacillati</taxon>
        <taxon>Bacillota</taxon>
        <taxon>Tissierellia</taxon>
        <taxon>Tissierellales</taxon>
        <taxon>Thermohalobacteraceae</taxon>
        <taxon>Thermohalobacter</taxon>
    </lineage>
</organism>
<dbReference type="PROSITE" id="PS50112">
    <property type="entry name" value="PAS"/>
    <property type="match status" value="1"/>
</dbReference>
<dbReference type="PRINTS" id="PR00344">
    <property type="entry name" value="BCTRLSENSOR"/>
</dbReference>
<dbReference type="Gene3D" id="1.10.287.130">
    <property type="match status" value="1"/>
</dbReference>
<evidence type="ECO:0000256" key="6">
    <source>
        <dbReference type="ARBA" id="ARBA00022777"/>
    </source>
</evidence>
<feature type="domain" description="Histidine kinase" evidence="10">
    <location>
        <begin position="372"/>
        <end position="595"/>
    </location>
</feature>
<dbReference type="CDD" id="cd16922">
    <property type="entry name" value="HATPase_EvgS-ArcB-TorS-like"/>
    <property type="match status" value="1"/>
</dbReference>
<dbReference type="InterPro" id="IPR018771">
    <property type="entry name" value="PocR_dom"/>
</dbReference>
<sequence length="629" mass="72510">MKYRLENLIDIEKFRKLMEEFYNISNIPYGLIDLEGNVVCGAGWQDICTKFHRVNPKSAKRCEESDASIKNRTKKLDLNKKYGFYKCKNGLIEGFIPIIVREKHIGTLCFGQFFFEKPDVEHFKKQAEEMGYDKEAYLKALSKVPVLDKEQVEGYMRYFVRLAEMLSDIGLQQFKLKDSEKLLLQYNKALEDLVADKTEKLEELSEKLQNDESQRKTIEENLKETNKRYEKLMEVLPGGIVIHKEGEIIFANSSFAKLLGEEDSEKFKGKSVFSFIHPDHYGKAKNRISRSKKGEPLSLREYKFVKVNGKVIEVDAISTSFPYDGETAILSVIRDISYRKQVEKLKQKVEEKMKLLKEVQEYDKIRTEFFANLSHEIRTPLNLIYSTLQLLEYDLKRVSNDLEKTKFNKRLGIIKQNCNRLLRLTNNILDMTKIDSGYFKLKFQNCNIVKIIEDITLSVAEFGQNNNIEIIFDTDVEEKIIALDTNAIERIMLNLLSNAVKFTGTGGKVLVKITTTDDTVIISVKDTGIGIPKERINTIFDRFTQVDKSFVRSHEGSGIGLSIVKALVDMHDGEISVESEYGKGSEFIVKLPARQIENENGELENCKSDKDYKDYMEVIDVEFSDIYAS</sequence>
<dbReference type="Proteomes" id="UP000284177">
    <property type="component" value="Unassembled WGS sequence"/>
</dbReference>
<comment type="catalytic activity">
    <reaction evidence="1">
        <text>ATP + protein L-histidine = ADP + protein N-phospho-L-histidine.</text>
        <dbReference type="EC" id="2.7.13.3"/>
    </reaction>
</comment>
<feature type="domain" description="PAS" evidence="11">
    <location>
        <begin position="225"/>
        <end position="295"/>
    </location>
</feature>
<dbReference type="Pfam" id="PF00512">
    <property type="entry name" value="HisKA"/>
    <property type="match status" value="1"/>
</dbReference>
<protein>
    <recommendedName>
        <fullName evidence="2">histidine kinase</fullName>
        <ecNumber evidence="2">2.7.13.3</ecNumber>
    </recommendedName>
</protein>
<keyword evidence="5" id="KW-0547">Nucleotide-binding</keyword>
<keyword evidence="6" id="KW-0418">Kinase</keyword>
<keyword evidence="4" id="KW-0808">Transferase</keyword>
<dbReference type="EC" id="2.7.13.3" evidence="2"/>
<dbReference type="Pfam" id="PF02518">
    <property type="entry name" value="HATPase_c"/>
    <property type="match status" value="1"/>
</dbReference>
<dbReference type="InterPro" id="IPR005467">
    <property type="entry name" value="His_kinase_dom"/>
</dbReference>
<keyword evidence="13" id="KW-1185">Reference proteome</keyword>
<dbReference type="GO" id="GO:0005524">
    <property type="term" value="F:ATP binding"/>
    <property type="evidence" value="ECO:0007669"/>
    <property type="project" value="UniProtKB-KW"/>
</dbReference>
<dbReference type="Pfam" id="PF13426">
    <property type="entry name" value="PAS_9"/>
    <property type="match status" value="1"/>
</dbReference>
<dbReference type="Gene3D" id="3.30.450.20">
    <property type="entry name" value="PAS domain"/>
    <property type="match status" value="1"/>
</dbReference>
<comment type="caution">
    <text evidence="12">The sequence shown here is derived from an EMBL/GenBank/DDBJ whole genome shotgun (WGS) entry which is preliminary data.</text>
</comment>
<dbReference type="NCBIfam" id="TIGR00229">
    <property type="entry name" value="sensory_box"/>
    <property type="match status" value="1"/>
</dbReference>
<dbReference type="InterPro" id="IPR050736">
    <property type="entry name" value="Sensor_HK_Regulatory"/>
</dbReference>
<dbReference type="InterPro" id="IPR004358">
    <property type="entry name" value="Sig_transdc_His_kin-like_C"/>
</dbReference>
<dbReference type="SUPFAM" id="SSF47384">
    <property type="entry name" value="Homodimeric domain of signal transducing histidine kinase"/>
    <property type="match status" value="1"/>
</dbReference>
<accession>A0A419T0Z8</accession>
<dbReference type="AlphaFoldDB" id="A0A419T0Z8"/>
<evidence type="ECO:0000256" key="7">
    <source>
        <dbReference type="ARBA" id="ARBA00022840"/>
    </source>
</evidence>
<evidence type="ECO:0000256" key="1">
    <source>
        <dbReference type="ARBA" id="ARBA00000085"/>
    </source>
</evidence>
<evidence type="ECO:0000256" key="9">
    <source>
        <dbReference type="SAM" id="Coils"/>
    </source>
</evidence>
<keyword evidence="7" id="KW-0067">ATP-binding</keyword>
<evidence type="ECO:0000256" key="2">
    <source>
        <dbReference type="ARBA" id="ARBA00012438"/>
    </source>
</evidence>
<keyword evidence="8" id="KW-0902">Two-component regulatory system</keyword>
<evidence type="ECO:0000256" key="3">
    <source>
        <dbReference type="ARBA" id="ARBA00022553"/>
    </source>
</evidence>
<dbReference type="SMART" id="SM00091">
    <property type="entry name" value="PAS"/>
    <property type="match status" value="1"/>
</dbReference>
<dbReference type="Pfam" id="PF10114">
    <property type="entry name" value="PocR"/>
    <property type="match status" value="1"/>
</dbReference>
<dbReference type="EMBL" id="MCIB01000023">
    <property type="protein sequence ID" value="RKD31250.1"/>
    <property type="molecule type" value="Genomic_DNA"/>
</dbReference>
<dbReference type="InterPro" id="IPR036890">
    <property type="entry name" value="HATPase_C_sf"/>
</dbReference>
<evidence type="ECO:0000256" key="5">
    <source>
        <dbReference type="ARBA" id="ARBA00022741"/>
    </source>
</evidence>